<keyword evidence="1" id="KW-0520">NAD</keyword>
<dbReference type="Proteomes" id="UP000540568">
    <property type="component" value="Unassembled WGS sequence"/>
</dbReference>
<feature type="domain" description="Gfo/Idh/MocA-like oxidoreductase N-terminal" evidence="2">
    <location>
        <begin position="30"/>
        <end position="151"/>
    </location>
</feature>
<dbReference type="GO" id="GO:0000166">
    <property type="term" value="F:nucleotide binding"/>
    <property type="evidence" value="ECO:0007669"/>
    <property type="project" value="InterPro"/>
</dbReference>
<dbReference type="InterPro" id="IPR000683">
    <property type="entry name" value="Gfo/Idh/MocA-like_OxRdtase_N"/>
</dbReference>
<dbReference type="SUPFAM" id="SSF51735">
    <property type="entry name" value="NAD(P)-binding Rossmann-fold domains"/>
    <property type="match status" value="1"/>
</dbReference>
<evidence type="ECO:0000256" key="1">
    <source>
        <dbReference type="ARBA" id="ARBA00023027"/>
    </source>
</evidence>
<protein>
    <submittedName>
        <fullName evidence="4">Putative dehydrogenase</fullName>
    </submittedName>
</protein>
<dbReference type="InterPro" id="IPR036291">
    <property type="entry name" value="NAD(P)-bd_dom_sf"/>
</dbReference>
<reference evidence="4 5" key="1">
    <citation type="submission" date="2020-07" db="EMBL/GenBank/DDBJ databases">
        <title>Sequencing the genomes of 1000 actinobacteria strains.</title>
        <authorList>
            <person name="Klenk H.-P."/>
        </authorList>
    </citation>
    <scope>NUCLEOTIDE SEQUENCE [LARGE SCALE GENOMIC DNA]</scope>
    <source>
        <strain evidence="4 5">DSM 44121</strain>
    </source>
</reference>
<evidence type="ECO:0000259" key="2">
    <source>
        <dbReference type="Pfam" id="PF01408"/>
    </source>
</evidence>
<comment type="caution">
    <text evidence="4">The sequence shown here is derived from an EMBL/GenBank/DDBJ whole genome shotgun (WGS) entry which is preliminary data.</text>
</comment>
<dbReference type="Pfam" id="PF01408">
    <property type="entry name" value="GFO_IDH_MocA"/>
    <property type="match status" value="1"/>
</dbReference>
<evidence type="ECO:0000313" key="4">
    <source>
        <dbReference type="EMBL" id="MBA8811672.1"/>
    </source>
</evidence>
<feature type="domain" description="GFO/IDH/MocA-like oxidoreductase" evidence="3">
    <location>
        <begin position="162"/>
        <end position="281"/>
    </location>
</feature>
<dbReference type="InterPro" id="IPR055170">
    <property type="entry name" value="GFO_IDH_MocA-like_dom"/>
</dbReference>
<evidence type="ECO:0000259" key="3">
    <source>
        <dbReference type="Pfam" id="PF22725"/>
    </source>
</evidence>
<sequence length="416" mass="44213">MHHTYDAICDVAPLRVAGVVTSSSNGGSMLKIGIVGTGGIAGAHAEGYRRFAQECEVVAVCDIVPGKAAEQRERLQVPGARAYESIEELLAAEPDLDLVSITTPPSSHAELTITALRAGVDVLVEKPMAPSLEECDAMIAAAAENDRVLSVVAQNRFRDDMATLKEVLDSGLAGPVSHVQVSSAWWRGTAYYDLWWRGTWESEGGGCTLNHAIHHLDLTQWMLGAPRAVTAVLTNAAHENAEVEDLSVAVLQYDRALAEVTSSVVHHGEEQAIVVQGRDARVSQPWKVVASAPSPNGFPAPGGNADRVAEIEALAAAREPLAHLGHNGQIGDTLAAVRERRVPAVTGADGRRAVELVTAIYQAGIERRTVDLPLQQDDPYYRTGTLVARAPHFFEKTASVGDLPGAITVGSSQEAN</sequence>
<dbReference type="Gene3D" id="3.30.360.10">
    <property type="entry name" value="Dihydrodipicolinate Reductase, domain 2"/>
    <property type="match status" value="1"/>
</dbReference>
<keyword evidence="5" id="KW-1185">Reference proteome</keyword>
<dbReference type="Gene3D" id="3.40.50.720">
    <property type="entry name" value="NAD(P)-binding Rossmann-like Domain"/>
    <property type="match status" value="1"/>
</dbReference>
<name>A0A7W3JF31_9MICO</name>
<dbReference type="SUPFAM" id="SSF55347">
    <property type="entry name" value="Glyceraldehyde-3-phosphate dehydrogenase-like, C-terminal domain"/>
    <property type="match status" value="1"/>
</dbReference>
<dbReference type="EMBL" id="JACGWV010000003">
    <property type="protein sequence ID" value="MBA8811672.1"/>
    <property type="molecule type" value="Genomic_DNA"/>
</dbReference>
<dbReference type="PANTHER" id="PTHR43249:SF1">
    <property type="entry name" value="D-GLUCOSIDE 3-DEHYDROGENASE"/>
    <property type="match status" value="1"/>
</dbReference>
<dbReference type="AlphaFoldDB" id="A0A7W3JF31"/>
<dbReference type="PANTHER" id="PTHR43249">
    <property type="entry name" value="UDP-N-ACETYL-2-AMINO-2-DEOXY-D-GLUCURONATE OXIDASE"/>
    <property type="match status" value="1"/>
</dbReference>
<proteinExistence type="predicted"/>
<organism evidence="4 5">
    <name type="scientific">Promicromonospora sukumoe</name>
    <dbReference type="NCBI Taxonomy" id="88382"/>
    <lineage>
        <taxon>Bacteria</taxon>
        <taxon>Bacillati</taxon>
        <taxon>Actinomycetota</taxon>
        <taxon>Actinomycetes</taxon>
        <taxon>Micrococcales</taxon>
        <taxon>Promicromonosporaceae</taxon>
        <taxon>Promicromonospora</taxon>
    </lineage>
</organism>
<accession>A0A7W3JF31</accession>
<gene>
    <name evidence="4" type="ORF">FHX71_005679</name>
</gene>
<dbReference type="InterPro" id="IPR052515">
    <property type="entry name" value="Gfo/Idh/MocA_Oxidoreductase"/>
</dbReference>
<evidence type="ECO:0000313" key="5">
    <source>
        <dbReference type="Proteomes" id="UP000540568"/>
    </source>
</evidence>
<dbReference type="Pfam" id="PF22725">
    <property type="entry name" value="GFO_IDH_MocA_C3"/>
    <property type="match status" value="1"/>
</dbReference>